<reference evidence="2" key="1">
    <citation type="journal article" date="2020" name="Fungal Divers.">
        <title>Resolving the Mortierellaceae phylogeny through synthesis of multi-gene phylogenetics and phylogenomics.</title>
        <authorList>
            <person name="Vandepol N."/>
            <person name="Liber J."/>
            <person name="Desiro A."/>
            <person name="Na H."/>
            <person name="Kennedy M."/>
            <person name="Barry K."/>
            <person name="Grigoriev I.V."/>
            <person name="Miller A.N."/>
            <person name="O'Donnell K."/>
            <person name="Stajich J.E."/>
            <person name="Bonito G."/>
        </authorList>
    </citation>
    <scope>NUCLEOTIDE SEQUENCE</scope>
    <source>
        <strain evidence="2">NRRL 6426</strain>
    </source>
</reference>
<organism evidence="2 3">
    <name type="scientific">Linnemannia schmuckeri</name>
    <dbReference type="NCBI Taxonomy" id="64567"/>
    <lineage>
        <taxon>Eukaryota</taxon>
        <taxon>Fungi</taxon>
        <taxon>Fungi incertae sedis</taxon>
        <taxon>Mucoromycota</taxon>
        <taxon>Mortierellomycotina</taxon>
        <taxon>Mortierellomycetes</taxon>
        <taxon>Mortierellales</taxon>
        <taxon>Mortierellaceae</taxon>
        <taxon>Linnemannia</taxon>
    </lineage>
</organism>
<keyword evidence="3" id="KW-1185">Reference proteome</keyword>
<proteinExistence type="predicted"/>
<feature type="region of interest" description="Disordered" evidence="1">
    <location>
        <begin position="501"/>
        <end position="542"/>
    </location>
</feature>
<dbReference type="EMBL" id="JAAAUQ010000779">
    <property type="protein sequence ID" value="KAF9147634.1"/>
    <property type="molecule type" value="Genomic_DNA"/>
</dbReference>
<feature type="region of interest" description="Disordered" evidence="1">
    <location>
        <begin position="351"/>
        <end position="377"/>
    </location>
</feature>
<name>A0A9P5V8W4_9FUNG</name>
<feature type="region of interest" description="Disordered" evidence="1">
    <location>
        <begin position="95"/>
        <end position="173"/>
    </location>
</feature>
<feature type="compositionally biased region" description="Acidic residues" evidence="1">
    <location>
        <begin position="160"/>
        <end position="171"/>
    </location>
</feature>
<feature type="compositionally biased region" description="Polar residues" evidence="1">
    <location>
        <begin position="119"/>
        <end position="135"/>
    </location>
</feature>
<evidence type="ECO:0000313" key="3">
    <source>
        <dbReference type="Proteomes" id="UP000748756"/>
    </source>
</evidence>
<comment type="caution">
    <text evidence="2">The sequence shown here is derived from an EMBL/GenBank/DDBJ whole genome shotgun (WGS) entry which is preliminary data.</text>
</comment>
<dbReference type="AlphaFoldDB" id="A0A9P5V8W4"/>
<feature type="compositionally biased region" description="Basic residues" evidence="1">
    <location>
        <begin position="95"/>
        <end position="118"/>
    </location>
</feature>
<gene>
    <name evidence="2" type="ORF">BG015_010684</name>
</gene>
<feature type="compositionally biased region" description="Low complexity" evidence="1">
    <location>
        <begin position="507"/>
        <end position="519"/>
    </location>
</feature>
<sequence>MHPGQHYAQQYQGHLQQQDKPGTPDKAIRSSFLQGIKTHALQPTQLTHLTLLRYEFLMNEFIEMMRLLPAVQVLDLDVVSVPTCSCGTFSHPYVRHRHRQQQQQTSRHHRQSHPRHNQSFHNGSQSPLPYQQPQDPCSGHHFRSNSYTETPDPWHSPQNDDSDDMDIDYEESNPPSAATLCSHCIRKEALFRCNLGTSTATAEPQDQFPTVRSLTFRGTAIVPELIALFPNLETLAFEEMRYKTSAATTGPPSVPDDAFFHESAYTRAHSRMSSSQSQGEFGSSSFYTDSGDDSLGATARLSLEAGLTSSPSRQSVMISELALMLKNHCPLLTRLVLNEPLLVEDLSREQLRPRNNSLSSSSIGPSPSPDSSQSHIYPMNYQQLPSSVGRVQDQLALLLQVIPRLKQFVVHSRVVAKCPQLLDTLLEYHHPHLVSFQVLDDSQDMSHYPSIQKPNTTPYQPQHHAFYSTQDIYDQQSPHQQQQLYEQQGHQYHSTFVPFDSESPALQQQQQQQQQQYGHPGRGGRGGYGGGLPSSPSAQPSSFLRQALQTQHRLKQVQHQQTMLRLQASSFRILESCPNLQIFESKIPLPLQQLIGSVPRWACGSEITVLWLEIQDLTGNSGLDPEEEEVMQMFVRSLFKGSRSNASSSSPPLEVTSSGSGEGGSSRLTSVSPSPPPTTGATIAPDIVSDGSSPCTAVGDKASAPVAAGFGSHLLEVGSPGAELSSLGVAAAAATGGGHDVPSTWDAWTSQGTQPTLSGLAVNVTPSSVKGVGTGIVSEWNKPLLPPPPPLAFTSPAAISSTMSGGASYASGTCHIEGIERLVALQFLVEHQLVYLPKLDRFLIGNCVYTIPTRDAL</sequence>
<protein>
    <submittedName>
        <fullName evidence="2">Uncharacterized protein</fullName>
    </submittedName>
</protein>
<evidence type="ECO:0000256" key="1">
    <source>
        <dbReference type="SAM" id="MobiDB-lite"/>
    </source>
</evidence>
<evidence type="ECO:0000313" key="2">
    <source>
        <dbReference type="EMBL" id="KAF9147634.1"/>
    </source>
</evidence>
<feature type="compositionally biased region" description="Gly residues" evidence="1">
    <location>
        <begin position="520"/>
        <end position="532"/>
    </location>
</feature>
<feature type="region of interest" description="Disordered" evidence="1">
    <location>
        <begin position="642"/>
        <end position="696"/>
    </location>
</feature>
<feature type="compositionally biased region" description="Low complexity" evidence="1">
    <location>
        <begin position="357"/>
        <end position="374"/>
    </location>
</feature>
<feature type="region of interest" description="Disordered" evidence="1">
    <location>
        <begin position="1"/>
        <end position="27"/>
    </location>
</feature>
<accession>A0A9P5V8W4</accession>
<feature type="compositionally biased region" description="Low complexity" evidence="1">
    <location>
        <begin position="1"/>
        <end position="18"/>
    </location>
</feature>
<dbReference type="OrthoDB" id="2449186at2759"/>
<dbReference type="Proteomes" id="UP000748756">
    <property type="component" value="Unassembled WGS sequence"/>
</dbReference>
<feature type="compositionally biased region" description="Low complexity" evidence="1">
    <location>
        <begin position="642"/>
        <end position="672"/>
    </location>
</feature>